<dbReference type="EMBL" id="BAABGM010000009">
    <property type="protein sequence ID" value="GAA4402849.1"/>
    <property type="molecule type" value="Genomic_DNA"/>
</dbReference>
<name>A0ABP8KA89_9MICO</name>
<gene>
    <name evidence="1" type="ORF">GCM10023168_13760</name>
</gene>
<accession>A0ABP8KA89</accession>
<reference evidence="2" key="1">
    <citation type="journal article" date="2019" name="Int. J. Syst. Evol. Microbiol.">
        <title>The Global Catalogue of Microorganisms (GCM) 10K type strain sequencing project: providing services to taxonomists for standard genome sequencing and annotation.</title>
        <authorList>
            <consortium name="The Broad Institute Genomics Platform"/>
            <consortium name="The Broad Institute Genome Sequencing Center for Infectious Disease"/>
            <person name="Wu L."/>
            <person name="Ma J."/>
        </authorList>
    </citation>
    <scope>NUCLEOTIDE SEQUENCE [LARGE SCALE GENOMIC DNA]</scope>
    <source>
        <strain evidence="2">JCM 17809</strain>
    </source>
</reference>
<dbReference type="Proteomes" id="UP001500945">
    <property type="component" value="Unassembled WGS sequence"/>
</dbReference>
<evidence type="ECO:0000313" key="2">
    <source>
        <dbReference type="Proteomes" id="UP001500945"/>
    </source>
</evidence>
<protein>
    <recommendedName>
        <fullName evidence="3">Nitroreductase</fullName>
    </recommendedName>
</protein>
<organism evidence="1 2">
    <name type="scientific">Fodinibacter luteus</name>
    <dbReference type="NCBI Taxonomy" id="552064"/>
    <lineage>
        <taxon>Bacteria</taxon>
        <taxon>Bacillati</taxon>
        <taxon>Actinomycetota</taxon>
        <taxon>Actinomycetes</taxon>
        <taxon>Micrococcales</taxon>
        <taxon>Intrasporangiaceae</taxon>
        <taxon>Fodinibacter (ex Wang et al. 2009)</taxon>
    </lineage>
</organism>
<dbReference type="RefSeq" id="WP_345203915.1">
    <property type="nucleotide sequence ID" value="NZ_BAABGM010000009.1"/>
</dbReference>
<sequence>MTAGIVARDLPLPTADHTDQEVVDVVRVCRGLRPRRGDASDLLRTHAQALVGDRPWGEGRWMPPQFVLVTVVCRSGRVVPGPEELFWLSAWRYSNHLANAFDGDVYLVTEHGWTGTIDQRAGFSPALGDGARHLTAIGPDLDPGRAHPTPT</sequence>
<keyword evidence="2" id="KW-1185">Reference proteome</keyword>
<proteinExistence type="predicted"/>
<evidence type="ECO:0008006" key="3">
    <source>
        <dbReference type="Google" id="ProtNLM"/>
    </source>
</evidence>
<evidence type="ECO:0000313" key="1">
    <source>
        <dbReference type="EMBL" id="GAA4402849.1"/>
    </source>
</evidence>
<comment type="caution">
    <text evidence="1">The sequence shown here is derived from an EMBL/GenBank/DDBJ whole genome shotgun (WGS) entry which is preliminary data.</text>
</comment>